<dbReference type="OrthoDB" id="6809238at2"/>
<reference evidence="1 2" key="1">
    <citation type="submission" date="2019-11" db="EMBL/GenBank/DDBJ databases">
        <title>The genome sequence of Methylocystis heyeri.</title>
        <authorList>
            <person name="Oshkin I.Y."/>
            <person name="Miroshnikov K."/>
            <person name="Dedysh S.N."/>
        </authorList>
    </citation>
    <scope>NUCLEOTIDE SEQUENCE [LARGE SCALE GENOMIC DNA]</scope>
    <source>
        <strain evidence="1 2">H2</strain>
    </source>
</reference>
<proteinExistence type="predicted"/>
<gene>
    <name evidence="1" type="ORF">H2LOC_012015</name>
</gene>
<sequence length="116" mass="13180">MTPEISEFSYGFALTNEIVGWLDVKAAPLFPSLIEEGKAGGGYDVKLDAPGVPLYLQFKRADCMVRRSASEQGKFKKMPFYRFKITETKKSNQHELLLKLDKKNNLVSMLRRAFTS</sequence>
<keyword evidence="2" id="KW-1185">Reference proteome</keyword>
<organism evidence="1 2">
    <name type="scientific">Methylocystis heyeri</name>
    <dbReference type="NCBI Taxonomy" id="391905"/>
    <lineage>
        <taxon>Bacteria</taxon>
        <taxon>Pseudomonadati</taxon>
        <taxon>Pseudomonadota</taxon>
        <taxon>Alphaproteobacteria</taxon>
        <taxon>Hyphomicrobiales</taxon>
        <taxon>Methylocystaceae</taxon>
        <taxon>Methylocystis</taxon>
    </lineage>
</organism>
<dbReference type="Proteomes" id="UP000309061">
    <property type="component" value="Chromosome"/>
</dbReference>
<dbReference type="EMBL" id="CP046052">
    <property type="protein sequence ID" value="QGM46364.1"/>
    <property type="molecule type" value="Genomic_DNA"/>
</dbReference>
<dbReference type="RefSeq" id="WP_154331643.1">
    <property type="nucleotide sequence ID" value="NZ_CP046052.1"/>
</dbReference>
<name>A0A6B8KD70_9HYPH</name>
<evidence type="ECO:0000313" key="2">
    <source>
        <dbReference type="Proteomes" id="UP000309061"/>
    </source>
</evidence>
<accession>A0A6B8KD70</accession>
<protein>
    <submittedName>
        <fullName evidence="1">Uncharacterized protein</fullName>
    </submittedName>
</protein>
<dbReference type="KEGG" id="mhey:H2LOC_012015"/>
<evidence type="ECO:0000313" key="1">
    <source>
        <dbReference type="EMBL" id="QGM46364.1"/>
    </source>
</evidence>
<dbReference type="AlphaFoldDB" id="A0A6B8KD70"/>